<reference evidence="2 3" key="1">
    <citation type="journal article" date="2018" name="Front. Plant Sci.">
        <title>Red Clover (Trifolium pratense) and Zigzag Clover (T. medium) - A Picture of Genomic Similarities and Differences.</title>
        <authorList>
            <person name="Dluhosova J."/>
            <person name="Istvanek J."/>
            <person name="Nedelnik J."/>
            <person name="Repkova J."/>
        </authorList>
    </citation>
    <scope>NUCLEOTIDE SEQUENCE [LARGE SCALE GENOMIC DNA]</scope>
    <source>
        <strain evidence="3">cv. 10/8</strain>
        <tissue evidence="2">Leaf</tissue>
    </source>
</reference>
<name>A0A392TUU2_9FABA</name>
<dbReference type="AlphaFoldDB" id="A0A392TUU2"/>
<feature type="compositionally biased region" description="Polar residues" evidence="1">
    <location>
        <begin position="48"/>
        <end position="63"/>
    </location>
</feature>
<comment type="caution">
    <text evidence="2">The sequence shown here is derived from an EMBL/GenBank/DDBJ whole genome shotgun (WGS) entry which is preliminary data.</text>
</comment>
<evidence type="ECO:0000256" key="1">
    <source>
        <dbReference type="SAM" id="MobiDB-lite"/>
    </source>
</evidence>
<proteinExistence type="predicted"/>
<sequence length="63" mass="6722">KQTLPKANTPTANTTTKPPLVPPLKGTTAVVTPKTHPKSSRSAPEHCTSVTAARKTSPQRLHR</sequence>
<feature type="non-terminal residue" evidence="2">
    <location>
        <position position="1"/>
    </location>
</feature>
<protein>
    <submittedName>
        <fullName evidence="2">Uncharacterized protein</fullName>
    </submittedName>
</protein>
<dbReference type="Proteomes" id="UP000265520">
    <property type="component" value="Unassembled WGS sequence"/>
</dbReference>
<feature type="region of interest" description="Disordered" evidence="1">
    <location>
        <begin position="1"/>
        <end position="63"/>
    </location>
</feature>
<accession>A0A392TUU2</accession>
<feature type="compositionally biased region" description="Low complexity" evidence="1">
    <location>
        <begin position="1"/>
        <end position="28"/>
    </location>
</feature>
<keyword evidence="3" id="KW-1185">Reference proteome</keyword>
<evidence type="ECO:0000313" key="2">
    <source>
        <dbReference type="EMBL" id="MCI64852.1"/>
    </source>
</evidence>
<dbReference type="EMBL" id="LXQA010664424">
    <property type="protein sequence ID" value="MCI64852.1"/>
    <property type="molecule type" value="Genomic_DNA"/>
</dbReference>
<organism evidence="2 3">
    <name type="scientific">Trifolium medium</name>
    <dbReference type="NCBI Taxonomy" id="97028"/>
    <lineage>
        <taxon>Eukaryota</taxon>
        <taxon>Viridiplantae</taxon>
        <taxon>Streptophyta</taxon>
        <taxon>Embryophyta</taxon>
        <taxon>Tracheophyta</taxon>
        <taxon>Spermatophyta</taxon>
        <taxon>Magnoliopsida</taxon>
        <taxon>eudicotyledons</taxon>
        <taxon>Gunneridae</taxon>
        <taxon>Pentapetalae</taxon>
        <taxon>rosids</taxon>
        <taxon>fabids</taxon>
        <taxon>Fabales</taxon>
        <taxon>Fabaceae</taxon>
        <taxon>Papilionoideae</taxon>
        <taxon>50 kb inversion clade</taxon>
        <taxon>NPAAA clade</taxon>
        <taxon>Hologalegina</taxon>
        <taxon>IRL clade</taxon>
        <taxon>Trifolieae</taxon>
        <taxon>Trifolium</taxon>
    </lineage>
</organism>
<evidence type="ECO:0000313" key="3">
    <source>
        <dbReference type="Proteomes" id="UP000265520"/>
    </source>
</evidence>